<evidence type="ECO:0000313" key="2">
    <source>
        <dbReference type="EMBL" id="TWJ02461.1"/>
    </source>
</evidence>
<dbReference type="RefSeq" id="WP_144911079.1">
    <property type="nucleotide sequence ID" value="NZ_VLLI01000003.1"/>
</dbReference>
<feature type="region of interest" description="Disordered" evidence="1">
    <location>
        <begin position="333"/>
        <end position="403"/>
    </location>
</feature>
<gene>
    <name evidence="2" type="ORF">JN11_01434</name>
</gene>
<dbReference type="OrthoDB" id="1488184at2"/>
<evidence type="ECO:0000256" key="1">
    <source>
        <dbReference type="SAM" id="MobiDB-lite"/>
    </source>
</evidence>
<proteinExistence type="predicted"/>
<organism evidence="2 3">
    <name type="scientific">Mucilaginibacter frigoritolerans</name>
    <dbReference type="NCBI Taxonomy" id="652788"/>
    <lineage>
        <taxon>Bacteria</taxon>
        <taxon>Pseudomonadati</taxon>
        <taxon>Bacteroidota</taxon>
        <taxon>Sphingobacteriia</taxon>
        <taxon>Sphingobacteriales</taxon>
        <taxon>Sphingobacteriaceae</taxon>
        <taxon>Mucilaginibacter</taxon>
    </lineage>
</organism>
<accession>A0A562UB75</accession>
<keyword evidence="3" id="KW-1185">Reference proteome</keyword>
<evidence type="ECO:0000313" key="3">
    <source>
        <dbReference type="Proteomes" id="UP000317010"/>
    </source>
</evidence>
<dbReference type="Proteomes" id="UP000317010">
    <property type="component" value="Unassembled WGS sequence"/>
</dbReference>
<feature type="compositionally biased region" description="Basic and acidic residues" evidence="1">
    <location>
        <begin position="388"/>
        <end position="403"/>
    </location>
</feature>
<feature type="compositionally biased region" description="Polar residues" evidence="1">
    <location>
        <begin position="371"/>
        <end position="387"/>
    </location>
</feature>
<dbReference type="AlphaFoldDB" id="A0A562UB75"/>
<name>A0A562UB75_9SPHI</name>
<dbReference type="InterPro" id="IPR045538">
    <property type="entry name" value="CIS_TMP"/>
</dbReference>
<dbReference type="Pfam" id="PF19268">
    <property type="entry name" value="CIS_TMP"/>
    <property type="match status" value="1"/>
</dbReference>
<reference evidence="2 3" key="1">
    <citation type="submission" date="2019-07" db="EMBL/GenBank/DDBJ databases">
        <title>Genomic Encyclopedia of Archaeal and Bacterial Type Strains, Phase II (KMG-II): from individual species to whole genera.</title>
        <authorList>
            <person name="Goeker M."/>
        </authorList>
    </citation>
    <scope>NUCLEOTIDE SEQUENCE [LARGE SCALE GENOMIC DNA]</scope>
    <source>
        <strain evidence="2 3">ATCC BAA-1854</strain>
    </source>
</reference>
<dbReference type="EMBL" id="VLLI01000003">
    <property type="protein sequence ID" value="TWJ02461.1"/>
    <property type="molecule type" value="Genomic_DNA"/>
</dbReference>
<comment type="caution">
    <text evidence="2">The sequence shown here is derived from an EMBL/GenBank/DDBJ whole genome shotgun (WGS) entry which is preliminary data.</text>
</comment>
<sequence>MQKHLVHRQKVTLQIPGKDDAFALQSMVSYLLQNELKTKLESALDSVFPPGKVVRIDTLQLDLGEINPQNFEHEFKTRFVSALTESLSAKKESINNSSGDESIQSVAQSSVNALVFFLEKGYLPWYSSVQKMANWEADLLQNLTKNEYRFLAEWLKNNPNATSIDRLVLQFSDRLITEVLLNIASSASDNWEPMFADYVFILNIFNADKTVLSSRKEQKSHKQKAQTDSEDRYFDSNGVVLRNKIWQFAFEVLLNKQHSEYSFKILKLLTDHFRITSKPIGAAKEKKILTGIKTYAVKNAFKQLVLFFKSNGNTINIKTKVNGEDEETIAKDIKQTIEGSQGTSDTSRKKKGKNKSGIINTDGDSIDRNDSQSNQDKNYNKQETILDNETKPQSKEELLKKRNKNSDLNEKDIISINNCGTVILNPFIKIYFERLALMENNKFINEEARARAVMLLYYLATGMTEAAEFDLALQKILCEHPLEQPLVTNIKLSTKEKRQSNDLLKNVLSYWEPLKTSSIGGFREAFLQRNGNLELKENGWLLKVEQKTIDILLGKLPWGFSTIRHPWMESILSVDWY</sequence>
<protein>
    <submittedName>
        <fullName evidence="2">Uncharacterized protein</fullName>
    </submittedName>
</protein>